<organism evidence="1 2">
    <name type="scientific">Streptomyces chumphonensis</name>
    <dbReference type="NCBI Taxonomy" id="1214925"/>
    <lineage>
        <taxon>Bacteria</taxon>
        <taxon>Bacillati</taxon>
        <taxon>Actinomycetota</taxon>
        <taxon>Actinomycetes</taxon>
        <taxon>Kitasatosporales</taxon>
        <taxon>Streptomycetaceae</taxon>
        <taxon>Streptomyces</taxon>
    </lineage>
</organism>
<accession>A0A927EXN6</accession>
<dbReference type="SUPFAM" id="SSF53448">
    <property type="entry name" value="Nucleotide-diphospho-sugar transferases"/>
    <property type="match status" value="1"/>
</dbReference>
<keyword evidence="2" id="KW-1185">Reference proteome</keyword>
<dbReference type="InterPro" id="IPR029044">
    <property type="entry name" value="Nucleotide-diphossugar_trans"/>
</dbReference>
<gene>
    <name evidence="1" type="ORF">IF129_10215</name>
</gene>
<proteinExistence type="predicted"/>
<dbReference type="RefSeq" id="WP_191209240.1">
    <property type="nucleotide sequence ID" value="NZ_BAABKL010000036.1"/>
</dbReference>
<dbReference type="AlphaFoldDB" id="A0A927EXN6"/>
<dbReference type="Gene3D" id="3.90.550.10">
    <property type="entry name" value="Spore Coat Polysaccharide Biosynthesis Protein SpsA, Chain A"/>
    <property type="match status" value="1"/>
</dbReference>
<reference evidence="1" key="1">
    <citation type="submission" date="2020-09" db="EMBL/GenBank/DDBJ databases">
        <title>Secondary metabolite and genome analysis of marine Streptomyces chumphonensis KK1-2T.</title>
        <authorList>
            <person name="Phongsopitanun W."/>
            <person name="Kanchanasin P."/>
            <person name="Pittayakhajonwut P."/>
            <person name="Suwanborirux K."/>
            <person name="Tanasupawat S."/>
        </authorList>
    </citation>
    <scope>NUCLEOTIDE SEQUENCE</scope>
    <source>
        <strain evidence="1">KK1-2</strain>
    </source>
</reference>
<dbReference type="Proteomes" id="UP000632289">
    <property type="component" value="Unassembled WGS sequence"/>
</dbReference>
<sequence>MSDRTAPAAAGNGRVQVAYLHPHTVSHSWHESMMRLVMYDQLAEGRIIDTGGPFMISCGSGSLVESRNLVMTRWLDETPHEWLWFVDTDMGFEPDTVERLLHAADPTERPVVGALCFAARETHFDGMGGRRIMPVPTIYNPAHDTQGNVGFATRWEYPDNTVIQVAGTGAACLLIHRQAAEKVRAEHGDSWFDRVRYGDGRLVSEDLSFCWRLSTLQLPVFVHTGVKTTHHKQMWLSEADYTPPTRSAGGGDGQ</sequence>
<name>A0A927EXN6_9ACTN</name>
<dbReference type="EMBL" id="JACXYU010000004">
    <property type="protein sequence ID" value="MBD3931929.1"/>
    <property type="molecule type" value="Genomic_DNA"/>
</dbReference>
<protein>
    <submittedName>
        <fullName evidence="1">Uncharacterized protein</fullName>
    </submittedName>
</protein>
<evidence type="ECO:0000313" key="2">
    <source>
        <dbReference type="Proteomes" id="UP000632289"/>
    </source>
</evidence>
<evidence type="ECO:0000313" key="1">
    <source>
        <dbReference type="EMBL" id="MBD3931929.1"/>
    </source>
</evidence>
<comment type="caution">
    <text evidence="1">The sequence shown here is derived from an EMBL/GenBank/DDBJ whole genome shotgun (WGS) entry which is preliminary data.</text>
</comment>